<dbReference type="RefSeq" id="WP_156311494.1">
    <property type="nucleotide sequence ID" value="NZ_CP116669.1"/>
</dbReference>
<reference evidence="2 3" key="1">
    <citation type="journal article" date="2020" name="Front. Microbiol.">
        <title>Toward Biorecycling: Isolation of a Soil Bacterium That Grows on a Polyurethane Oligomer and Monomer.</title>
        <authorList>
            <person name="Espinosa M.J.C."/>
            <person name="Blanco A.C."/>
            <person name="Schmidgall T."/>
            <person name="Atanasoff-Kardjalieff A.K."/>
            <person name="Kappelmeyer U."/>
            <person name="Tischler D."/>
            <person name="Pieper D.H."/>
            <person name="Heipieper H.J."/>
            <person name="Eberlein C."/>
        </authorList>
    </citation>
    <scope>NUCLEOTIDE SEQUENCE [LARGE SCALE GENOMIC DNA]</scope>
    <source>
        <strain evidence="2 3">TDA1</strain>
    </source>
</reference>
<dbReference type="InterPro" id="IPR007577">
    <property type="entry name" value="GlycoTrfase_DXD_sugar-bd_CS"/>
</dbReference>
<dbReference type="Gene3D" id="3.90.550.20">
    <property type="match status" value="1"/>
</dbReference>
<dbReference type="InterPro" id="IPR046673">
    <property type="entry name" value="ToxA_N"/>
</dbReference>
<gene>
    <name evidence="2" type="ORF">PMC74_18755</name>
</gene>
<protein>
    <submittedName>
        <fullName evidence="2">Glycosyltransferase</fullName>
    </submittedName>
</protein>
<name>A0ABY7R4W2_9PSED</name>
<feature type="domain" description="Dermonecrotic toxin N-terminal" evidence="1">
    <location>
        <begin position="16"/>
        <end position="293"/>
    </location>
</feature>
<dbReference type="EMBL" id="CP116669">
    <property type="protein sequence ID" value="WCH98804.1"/>
    <property type="molecule type" value="Genomic_DNA"/>
</dbReference>
<dbReference type="SUPFAM" id="SSF53448">
    <property type="entry name" value="Nucleotide-diphospho-sugar transferases"/>
    <property type="match status" value="1"/>
</dbReference>
<sequence length="910" mass="101513">MHPIPLSNLSLVRQALQDFPRPDTLAVELLSGWLRQHGITDSPLLIDVVTLHYQAAPRADSHTGAADNAVITQRMNLVEALLANWQGETAAGYGGFHYGNWAGLPPAGQVILVDRLVPLSMLSNAAPYLVFNGLYRRTQPSRYAPDNCLPIRAENFQSFLWNLHFHNSFKARLDTYWDKRQGHYQRALKIAFIAACNKQVLLNSLSGPGRQLLWEAAQLIARSNARLSMLNIYGYISTSIVQIRHASQPLVVLYLPGNASPFHEFADSSAMKRWLARQCQDVAKRDALMACFARTDWPDGLDFSGLRTALTGLGLYPKAHRLSHDHPGFATSGFWDPQYIIDFRPDKYDSTLEGDLFTHLTLLQKRRAYADADSQITSNHAVNKAKWANYLNLATNLLLPLMVVLPELAPLMVAGGLAQFSLGLDAAINGKTPEAKAQGVTDQVFGLFNALPTGTGQAVRYAEVFRTTRPGFFRSQLLDTLFNARVGAAPLLEQTALEPAELAFREPSVQASTHAAVVTTVEENLRHRFAAWLSTRQGLVNEWVQYEFATNCFIRTRDAKLISPPRWALGTEGDPALVLSSSQSRATPTHPQRMATLRALGINIELPIDYEPYNGLQRMPLPKVVSSIWVGDQPLQGEYLEALVHNAQVIRSSGYRFQILLSRQNNAAYLHNLKTLRARSESALLMPLEDQEFYQNFTLSPYYPQYRAALDGNQGQGRNFASACDILRYRLLEHYGGLYLDADDRLLAASGADGTAPLARLQLKTTRDGLLLSPPVSNDQLGMYIQFNSSMIGSHPGNPNLSAISDEILRRYQLVPDFYASRPDARLAPLPFQAYARRLNLLTGPGVLNHVIDERLPWLKQLRELCTLMVSPLYDLHATLELSELHRVIRDHVPLDQVAEMGHAHSWQGP</sequence>
<dbReference type="Pfam" id="PF04488">
    <property type="entry name" value="Gly_transf_sug"/>
    <property type="match status" value="1"/>
</dbReference>
<dbReference type="Pfam" id="PF20178">
    <property type="entry name" value="ToxA_N"/>
    <property type="match status" value="1"/>
</dbReference>
<proteinExistence type="predicted"/>
<dbReference type="InterPro" id="IPR029044">
    <property type="entry name" value="Nucleotide-diphossugar_trans"/>
</dbReference>
<keyword evidence="3" id="KW-1185">Reference proteome</keyword>
<evidence type="ECO:0000313" key="2">
    <source>
        <dbReference type="EMBL" id="WCH98804.1"/>
    </source>
</evidence>
<organism evidence="2 3">
    <name type="scientific">Pseudomonas capeferrum</name>
    <dbReference type="NCBI Taxonomy" id="1495066"/>
    <lineage>
        <taxon>Bacteria</taxon>
        <taxon>Pseudomonadati</taxon>
        <taxon>Pseudomonadota</taxon>
        <taxon>Gammaproteobacteria</taxon>
        <taxon>Pseudomonadales</taxon>
        <taxon>Pseudomonadaceae</taxon>
        <taxon>Pseudomonas</taxon>
    </lineage>
</organism>
<dbReference type="Proteomes" id="UP001214301">
    <property type="component" value="Chromosome"/>
</dbReference>
<evidence type="ECO:0000259" key="1">
    <source>
        <dbReference type="Pfam" id="PF20178"/>
    </source>
</evidence>
<accession>A0ABY7R4W2</accession>
<evidence type="ECO:0000313" key="3">
    <source>
        <dbReference type="Proteomes" id="UP001214301"/>
    </source>
</evidence>